<dbReference type="EMBL" id="CAKOGP040002291">
    <property type="protein sequence ID" value="CAJ1966486.1"/>
    <property type="molecule type" value="Genomic_DNA"/>
</dbReference>
<accession>A0AAD2G9Z5</accession>
<dbReference type="PRINTS" id="PR00722">
    <property type="entry name" value="CHYMOTRYPSIN"/>
</dbReference>
<dbReference type="InterPro" id="IPR033116">
    <property type="entry name" value="TRYPSIN_SER"/>
</dbReference>
<protein>
    <recommendedName>
        <fullName evidence="7">Peptidase S1 domain-containing protein</fullName>
    </recommendedName>
</protein>
<dbReference type="AlphaFoldDB" id="A0AAD2G9Z5"/>
<dbReference type="InterPro" id="IPR018114">
    <property type="entry name" value="TRYPSIN_HIS"/>
</dbReference>
<feature type="compositionally biased region" description="Basic and acidic residues" evidence="5">
    <location>
        <begin position="20"/>
        <end position="37"/>
    </location>
</feature>
<evidence type="ECO:0000256" key="3">
    <source>
        <dbReference type="ARBA" id="ARBA00023157"/>
    </source>
</evidence>
<dbReference type="PROSITE" id="PS00134">
    <property type="entry name" value="TRYPSIN_HIS"/>
    <property type="match status" value="1"/>
</dbReference>
<feature type="chain" id="PRO_5042098279" description="Peptidase S1 domain-containing protein" evidence="6">
    <location>
        <begin position="19"/>
        <end position="446"/>
    </location>
</feature>
<dbReference type="SUPFAM" id="SSF50494">
    <property type="entry name" value="Trypsin-like serine proteases"/>
    <property type="match status" value="1"/>
</dbReference>
<keyword evidence="4" id="KW-0720">Serine protease</keyword>
<keyword evidence="2" id="KW-0843">Virulence</keyword>
<evidence type="ECO:0000256" key="4">
    <source>
        <dbReference type="RuleBase" id="RU363034"/>
    </source>
</evidence>
<dbReference type="PANTHER" id="PTHR24276">
    <property type="entry name" value="POLYSERASE-RELATED"/>
    <property type="match status" value="1"/>
</dbReference>
<dbReference type="InterPro" id="IPR001314">
    <property type="entry name" value="Peptidase_S1A"/>
</dbReference>
<reference evidence="8" key="1">
    <citation type="submission" date="2023-08" db="EMBL/GenBank/DDBJ databases">
        <authorList>
            <person name="Audoor S."/>
            <person name="Bilcke G."/>
        </authorList>
    </citation>
    <scope>NUCLEOTIDE SEQUENCE</scope>
</reference>
<comment type="caution">
    <text evidence="8">The sequence shown here is derived from an EMBL/GenBank/DDBJ whole genome shotgun (WGS) entry which is preliminary data.</text>
</comment>
<feature type="region of interest" description="Disordered" evidence="5">
    <location>
        <begin position="20"/>
        <end position="62"/>
    </location>
</feature>
<dbReference type="InterPro" id="IPR050430">
    <property type="entry name" value="Peptidase_S1"/>
</dbReference>
<evidence type="ECO:0000256" key="5">
    <source>
        <dbReference type="SAM" id="MobiDB-lite"/>
    </source>
</evidence>
<evidence type="ECO:0000256" key="6">
    <source>
        <dbReference type="SAM" id="SignalP"/>
    </source>
</evidence>
<dbReference type="InterPro" id="IPR043504">
    <property type="entry name" value="Peptidase_S1_PA_chymotrypsin"/>
</dbReference>
<sequence length="446" mass="46754">MKFAASIVTLLALSVAEAHNTRGEGERTDRENLGEKRSRTKVGRAKESRNDDGPSTIIGGTQSSQNDFPYYVDTANCGGSLIAPKVVLTAAHCGASYYPDKQVIVNGYERGEVGNGVWRTVSQVVPHPEYNENTLENDFELYLLSESVTGLSVKLSLNQQATYPADGTDLTVLGIGMQDKNGGLVNGEFLYDVVIPVVNTGECNAAWQGGLNPDIMICAGAIGKGACMGDSGGPLVVRNGNTHTQVGVVSFGSADCKKVKASENVFARTSGAINWIKSVVCDTWNEEADFCEGGSSSGGSGSGGTSGGGSGSTSGGGCTDVSGWTDSVGDGCAWYKEFKDLDVCEMYSDEVGTGGLSPADACCVSHKSVRGKEGYLEKEKLALTKVGRAKEQHSKSHVKHGPSTIVGGSATNVGEFPYNGDSGGPLVVLSGTLVHSRWCRRVFRLE</sequence>
<dbReference type="InterPro" id="IPR009003">
    <property type="entry name" value="Peptidase_S1_PA"/>
</dbReference>
<gene>
    <name evidence="8" type="ORF">CYCCA115_LOCUS22069</name>
</gene>
<evidence type="ECO:0000313" key="9">
    <source>
        <dbReference type="Proteomes" id="UP001295423"/>
    </source>
</evidence>
<dbReference type="Pfam" id="PF00089">
    <property type="entry name" value="Trypsin"/>
    <property type="match status" value="1"/>
</dbReference>
<evidence type="ECO:0000313" key="8">
    <source>
        <dbReference type="EMBL" id="CAJ1966486.1"/>
    </source>
</evidence>
<dbReference type="GO" id="GO:0004252">
    <property type="term" value="F:serine-type endopeptidase activity"/>
    <property type="evidence" value="ECO:0007669"/>
    <property type="project" value="InterPro"/>
</dbReference>
<dbReference type="InterPro" id="IPR001254">
    <property type="entry name" value="Trypsin_dom"/>
</dbReference>
<keyword evidence="9" id="KW-1185">Reference proteome</keyword>
<evidence type="ECO:0000256" key="2">
    <source>
        <dbReference type="ARBA" id="ARBA00023026"/>
    </source>
</evidence>
<dbReference type="GO" id="GO:0006508">
    <property type="term" value="P:proteolysis"/>
    <property type="evidence" value="ECO:0007669"/>
    <property type="project" value="UniProtKB-KW"/>
</dbReference>
<feature type="domain" description="Peptidase S1" evidence="7">
    <location>
        <begin position="57"/>
        <end position="281"/>
    </location>
</feature>
<dbReference type="Gene3D" id="2.40.10.10">
    <property type="entry name" value="Trypsin-like serine proteases"/>
    <property type="match status" value="1"/>
</dbReference>
<feature type="region of interest" description="Disordered" evidence="5">
    <location>
        <begin position="292"/>
        <end position="316"/>
    </location>
</feature>
<evidence type="ECO:0000256" key="1">
    <source>
        <dbReference type="ARBA" id="ARBA00007664"/>
    </source>
</evidence>
<comment type="similarity">
    <text evidence="1">Belongs to the peptidase S1 family.</text>
</comment>
<dbReference type="PANTHER" id="PTHR24276:SF91">
    <property type="entry name" value="AT26814P-RELATED"/>
    <property type="match status" value="1"/>
</dbReference>
<dbReference type="PROSITE" id="PS00135">
    <property type="entry name" value="TRYPSIN_SER"/>
    <property type="match status" value="1"/>
</dbReference>
<keyword evidence="6" id="KW-0732">Signal</keyword>
<dbReference type="PROSITE" id="PS50240">
    <property type="entry name" value="TRYPSIN_DOM"/>
    <property type="match status" value="1"/>
</dbReference>
<keyword evidence="3" id="KW-1015">Disulfide bond</keyword>
<dbReference type="CDD" id="cd00190">
    <property type="entry name" value="Tryp_SPc"/>
    <property type="match status" value="1"/>
</dbReference>
<organism evidence="8 9">
    <name type="scientific">Cylindrotheca closterium</name>
    <dbReference type="NCBI Taxonomy" id="2856"/>
    <lineage>
        <taxon>Eukaryota</taxon>
        <taxon>Sar</taxon>
        <taxon>Stramenopiles</taxon>
        <taxon>Ochrophyta</taxon>
        <taxon>Bacillariophyta</taxon>
        <taxon>Bacillariophyceae</taxon>
        <taxon>Bacillariophycidae</taxon>
        <taxon>Bacillariales</taxon>
        <taxon>Bacillariaceae</taxon>
        <taxon>Cylindrotheca</taxon>
    </lineage>
</organism>
<evidence type="ECO:0000259" key="7">
    <source>
        <dbReference type="PROSITE" id="PS50240"/>
    </source>
</evidence>
<feature type="signal peptide" evidence="6">
    <location>
        <begin position="1"/>
        <end position="18"/>
    </location>
</feature>
<feature type="compositionally biased region" description="Gly residues" evidence="5">
    <location>
        <begin position="295"/>
        <end position="316"/>
    </location>
</feature>
<proteinExistence type="inferred from homology"/>
<keyword evidence="4" id="KW-0645">Protease</keyword>
<dbReference type="Proteomes" id="UP001295423">
    <property type="component" value="Unassembled WGS sequence"/>
</dbReference>
<dbReference type="SMART" id="SM00020">
    <property type="entry name" value="Tryp_SPc"/>
    <property type="match status" value="1"/>
</dbReference>
<keyword evidence="4" id="KW-0378">Hydrolase</keyword>
<name>A0AAD2G9Z5_9STRA</name>